<dbReference type="AlphaFoldDB" id="A0A812UNV7"/>
<evidence type="ECO:0000256" key="8">
    <source>
        <dbReference type="SAM" id="MobiDB-lite"/>
    </source>
</evidence>
<feature type="coiled-coil region" evidence="7">
    <location>
        <begin position="346"/>
        <end position="373"/>
    </location>
</feature>
<dbReference type="GO" id="GO:0005681">
    <property type="term" value="C:spliceosomal complex"/>
    <property type="evidence" value="ECO:0007669"/>
    <property type="project" value="TreeGrafter"/>
</dbReference>
<dbReference type="GO" id="GO:0000398">
    <property type="term" value="P:mRNA splicing, via spliceosome"/>
    <property type="evidence" value="ECO:0007669"/>
    <property type="project" value="InterPro"/>
</dbReference>
<dbReference type="InterPro" id="IPR036249">
    <property type="entry name" value="Thioredoxin-like_sf"/>
</dbReference>
<reference evidence="10" key="1">
    <citation type="submission" date="2021-02" db="EMBL/GenBank/DDBJ databases">
        <authorList>
            <person name="Dougan E. K."/>
            <person name="Rhodes N."/>
            <person name="Thang M."/>
            <person name="Chan C."/>
        </authorList>
    </citation>
    <scope>NUCLEOTIDE SEQUENCE</scope>
</reference>
<dbReference type="CDD" id="cd00051">
    <property type="entry name" value="EFh"/>
    <property type="match status" value="2"/>
</dbReference>
<accession>A0A812UNV7</accession>
<dbReference type="InterPro" id="IPR018247">
    <property type="entry name" value="EF_Hand_1_Ca_BS"/>
</dbReference>
<keyword evidence="6" id="KW-0539">Nucleus</keyword>
<gene>
    <name evidence="10" type="primary">Txnl4a</name>
    <name evidence="10" type="ORF">SNAT2548_LOCUS32718</name>
</gene>
<evidence type="ECO:0000313" key="11">
    <source>
        <dbReference type="Proteomes" id="UP000604046"/>
    </source>
</evidence>
<comment type="caution">
    <text evidence="10">The sequence shown here is derived from an EMBL/GenBank/DDBJ whole genome shotgun (WGS) entry which is preliminary data.</text>
</comment>
<comment type="subcellular location">
    <subcellularLocation>
        <location evidence="1">Nucleus</location>
    </subcellularLocation>
</comment>
<proteinExistence type="inferred from homology"/>
<dbReference type="Pfam" id="PF02966">
    <property type="entry name" value="DIM1"/>
    <property type="match status" value="1"/>
</dbReference>
<dbReference type="Pfam" id="PF13833">
    <property type="entry name" value="EF-hand_8"/>
    <property type="match status" value="1"/>
</dbReference>
<dbReference type="Pfam" id="PF13202">
    <property type="entry name" value="EF-hand_5"/>
    <property type="match status" value="2"/>
</dbReference>
<sequence length="740" mass="82221">MAHGLPHLRTAWQVEKAVTEEESRVVLLRFGHDYDPECKLTDDILLSLSETVKEKCGFFLVDTDLVPDFTQQYELYDPCTLMFFFKGRHLQLELGLGERYKITWPIGGEKDTVIAWNHLLQELLTVIEAVHRGAQQGRDLIVAPQDRSLAQLAFLEDDKLTSDPEEQAPREPRARAAFPAAPEGALERQCPGRPDASESEEKRAPEQPLGIEKCDAAYDSAIAALAETMGSMGLNTLQGLIRMARVDQERQAQEAAMLNEALSIAAEAFETADFNLHGELDLQSFMQALGNPRVAEKVSQATSVPAEWFLSLDVVQMVELFQDIDADANGKVSFSEWILALLRVRQANHEEQKAERQQELAAIESLVEEAMEEGDEDWSGELDFREFIAAFRCNPRFVRKVALAADTSVDDLNSLASEDLEQFFAVLDTDRSGTISFEEFVNGLLDIRLKRHVYSQEQAEAENQAVIDVAYLDALDAFSQADLGVTGELDLDGFHKALQQPAILEKVALASQLPPEFFSKLSKQDIKDMFARMDTDCSGGISFNEWVAAIVNTRQEVYLTEKLEQENAIAAVMGDAAAAMDEVLEDWSGEFELQRFIDAFQTNKAFVQKVSHATGIPAVEYQRMQAGDLKDLFDALDMDFSGTVSFSEFVEGLAAIRRAHEAAILEEVPSPTESAHHIVKDAMVQSAPTGMDSITPTGLKQLLLLLDADRWTPGKLEKLIAGLPWKNGALPLSNLVDVLY</sequence>
<evidence type="ECO:0000256" key="2">
    <source>
        <dbReference type="ARBA" id="ARBA00008241"/>
    </source>
</evidence>
<dbReference type="SUPFAM" id="SSF52833">
    <property type="entry name" value="Thioredoxin-like"/>
    <property type="match status" value="1"/>
</dbReference>
<keyword evidence="4" id="KW-0106">Calcium</keyword>
<dbReference type="OrthoDB" id="147752at2759"/>
<evidence type="ECO:0000256" key="7">
    <source>
        <dbReference type="SAM" id="Coils"/>
    </source>
</evidence>
<evidence type="ECO:0000256" key="5">
    <source>
        <dbReference type="ARBA" id="ARBA00023187"/>
    </source>
</evidence>
<dbReference type="InterPro" id="IPR011992">
    <property type="entry name" value="EF-hand-dom_pair"/>
</dbReference>
<evidence type="ECO:0000256" key="1">
    <source>
        <dbReference type="ARBA" id="ARBA00004123"/>
    </source>
</evidence>
<evidence type="ECO:0000256" key="4">
    <source>
        <dbReference type="ARBA" id="ARBA00022837"/>
    </source>
</evidence>
<feature type="domain" description="EF-hand" evidence="9">
    <location>
        <begin position="312"/>
        <end position="347"/>
    </location>
</feature>
<keyword evidence="7" id="KW-0175">Coiled coil</keyword>
<evidence type="ECO:0000256" key="3">
    <source>
        <dbReference type="ARBA" id="ARBA00022664"/>
    </source>
</evidence>
<dbReference type="Gene3D" id="1.10.238.10">
    <property type="entry name" value="EF-hand"/>
    <property type="match status" value="3"/>
</dbReference>
<dbReference type="PANTHER" id="PTHR12052">
    <property type="entry name" value="THIOREDOXIN-LIKE PROTEN 4A, 4B"/>
    <property type="match status" value="1"/>
</dbReference>
<keyword evidence="5" id="KW-0508">mRNA splicing</keyword>
<dbReference type="SUPFAM" id="SSF47473">
    <property type="entry name" value="EF-hand"/>
    <property type="match status" value="2"/>
</dbReference>
<feature type="compositionally biased region" description="Low complexity" evidence="8">
    <location>
        <begin position="175"/>
        <end position="184"/>
    </location>
</feature>
<dbReference type="GO" id="GO:0005509">
    <property type="term" value="F:calcium ion binding"/>
    <property type="evidence" value="ECO:0007669"/>
    <property type="project" value="InterPro"/>
</dbReference>
<dbReference type="PANTHER" id="PTHR12052:SF5">
    <property type="entry name" value="THIOREDOXIN-LIKE PROTEIN 4A"/>
    <property type="match status" value="1"/>
</dbReference>
<comment type="similarity">
    <text evidence="2">Belongs to the DIM1 family.</text>
</comment>
<feature type="compositionally biased region" description="Basic and acidic residues" evidence="8">
    <location>
        <begin position="156"/>
        <end position="174"/>
    </location>
</feature>
<dbReference type="GO" id="GO:0005682">
    <property type="term" value="C:U5 snRNP"/>
    <property type="evidence" value="ECO:0007669"/>
    <property type="project" value="TreeGrafter"/>
</dbReference>
<dbReference type="Gene3D" id="3.40.30.10">
    <property type="entry name" value="Glutaredoxin"/>
    <property type="match status" value="1"/>
</dbReference>
<dbReference type="SMART" id="SM00054">
    <property type="entry name" value="EFh"/>
    <property type="match status" value="6"/>
</dbReference>
<name>A0A812UNV7_9DINO</name>
<dbReference type="EMBL" id="CAJNDS010002723">
    <property type="protein sequence ID" value="CAE7573716.1"/>
    <property type="molecule type" value="Genomic_DNA"/>
</dbReference>
<dbReference type="PROSITE" id="PS50222">
    <property type="entry name" value="EF_HAND_2"/>
    <property type="match status" value="4"/>
</dbReference>
<feature type="domain" description="EF-hand" evidence="9">
    <location>
        <begin position="415"/>
        <end position="450"/>
    </location>
</feature>
<evidence type="ECO:0000256" key="6">
    <source>
        <dbReference type="ARBA" id="ARBA00023242"/>
    </source>
</evidence>
<dbReference type="InterPro" id="IPR002048">
    <property type="entry name" value="EF_hand_dom"/>
</dbReference>
<protein>
    <submittedName>
        <fullName evidence="10">Txnl4a protein</fullName>
    </submittedName>
</protein>
<feature type="domain" description="EF-hand" evidence="9">
    <location>
        <begin position="521"/>
        <end position="556"/>
    </location>
</feature>
<dbReference type="SMART" id="SM01410">
    <property type="entry name" value="DIM1"/>
    <property type="match status" value="1"/>
</dbReference>
<organism evidence="10 11">
    <name type="scientific">Symbiodinium natans</name>
    <dbReference type="NCBI Taxonomy" id="878477"/>
    <lineage>
        <taxon>Eukaryota</taxon>
        <taxon>Sar</taxon>
        <taxon>Alveolata</taxon>
        <taxon>Dinophyceae</taxon>
        <taxon>Suessiales</taxon>
        <taxon>Symbiodiniaceae</taxon>
        <taxon>Symbiodinium</taxon>
    </lineage>
</organism>
<feature type="domain" description="EF-hand" evidence="9">
    <location>
        <begin position="624"/>
        <end position="659"/>
    </location>
</feature>
<dbReference type="PROSITE" id="PS00018">
    <property type="entry name" value="EF_HAND_1"/>
    <property type="match status" value="2"/>
</dbReference>
<feature type="region of interest" description="Disordered" evidence="8">
    <location>
        <begin position="155"/>
        <end position="210"/>
    </location>
</feature>
<dbReference type="InterPro" id="IPR004123">
    <property type="entry name" value="Dim1"/>
</dbReference>
<dbReference type="Pfam" id="PF00036">
    <property type="entry name" value="EF-hand_1"/>
    <property type="match status" value="1"/>
</dbReference>
<feature type="compositionally biased region" description="Basic and acidic residues" evidence="8">
    <location>
        <begin position="195"/>
        <end position="205"/>
    </location>
</feature>
<dbReference type="GO" id="GO:0046540">
    <property type="term" value="C:U4/U6 x U5 tri-snRNP complex"/>
    <property type="evidence" value="ECO:0007669"/>
    <property type="project" value="InterPro"/>
</dbReference>
<keyword evidence="11" id="KW-1185">Reference proteome</keyword>
<dbReference type="Proteomes" id="UP000604046">
    <property type="component" value="Unassembled WGS sequence"/>
</dbReference>
<evidence type="ECO:0000259" key="9">
    <source>
        <dbReference type="PROSITE" id="PS50222"/>
    </source>
</evidence>
<keyword evidence="3" id="KW-0507">mRNA processing</keyword>
<evidence type="ECO:0000313" key="10">
    <source>
        <dbReference type="EMBL" id="CAE7573716.1"/>
    </source>
</evidence>